<evidence type="ECO:0000256" key="2">
    <source>
        <dbReference type="ARBA" id="ARBA00010100"/>
    </source>
</evidence>
<comment type="caution">
    <text evidence="9">The sequence shown here is derived from an EMBL/GenBank/DDBJ whole genome shotgun (WGS) entry which is preliminary data.</text>
</comment>
<name>A0A6H9XVN8_9CORY</name>
<dbReference type="GO" id="GO:0015129">
    <property type="term" value="F:lactate transmembrane transporter activity"/>
    <property type="evidence" value="ECO:0007669"/>
    <property type="project" value="UniProtKB-UniRule"/>
</dbReference>
<dbReference type="InterPro" id="IPR003804">
    <property type="entry name" value="Lactate_perm"/>
</dbReference>
<evidence type="ECO:0000256" key="7">
    <source>
        <dbReference type="ARBA" id="ARBA00023136"/>
    </source>
</evidence>
<feature type="transmembrane region" description="Helical" evidence="8">
    <location>
        <begin position="306"/>
        <end position="328"/>
    </location>
</feature>
<comment type="subcellular location">
    <subcellularLocation>
        <location evidence="1 8">Cell membrane</location>
        <topology evidence="1 8">Multi-pass membrane protein</topology>
    </subcellularLocation>
</comment>
<feature type="transmembrane region" description="Helical" evidence="8">
    <location>
        <begin position="194"/>
        <end position="219"/>
    </location>
</feature>
<evidence type="ECO:0000313" key="10">
    <source>
        <dbReference type="Proteomes" id="UP000249886"/>
    </source>
</evidence>
<dbReference type="RefSeq" id="WP_005527129.1">
    <property type="nucleotide sequence ID" value="NZ_CP050134.2"/>
</dbReference>
<evidence type="ECO:0000256" key="5">
    <source>
        <dbReference type="ARBA" id="ARBA00022692"/>
    </source>
</evidence>
<dbReference type="AlphaFoldDB" id="A0A6H9XVN8"/>
<evidence type="ECO:0000256" key="8">
    <source>
        <dbReference type="RuleBase" id="RU365092"/>
    </source>
</evidence>
<keyword evidence="4 8" id="KW-1003">Cell membrane</keyword>
<protein>
    <recommendedName>
        <fullName evidence="8">L-lactate permease</fullName>
    </recommendedName>
</protein>
<dbReference type="GO" id="GO:0005886">
    <property type="term" value="C:plasma membrane"/>
    <property type="evidence" value="ECO:0007669"/>
    <property type="project" value="UniProtKB-SubCell"/>
</dbReference>
<feature type="transmembrane region" description="Helical" evidence="8">
    <location>
        <begin position="42"/>
        <end position="63"/>
    </location>
</feature>
<evidence type="ECO:0000256" key="6">
    <source>
        <dbReference type="ARBA" id="ARBA00022989"/>
    </source>
</evidence>
<dbReference type="Proteomes" id="UP000249886">
    <property type="component" value="Unassembled WGS sequence"/>
</dbReference>
<keyword evidence="6 8" id="KW-1133">Transmembrane helix</keyword>
<feature type="transmembrane region" description="Helical" evidence="8">
    <location>
        <begin position="120"/>
        <end position="153"/>
    </location>
</feature>
<evidence type="ECO:0000256" key="4">
    <source>
        <dbReference type="ARBA" id="ARBA00022475"/>
    </source>
</evidence>
<dbReference type="PANTHER" id="PTHR30003:SF0">
    <property type="entry name" value="GLYCOLATE PERMEASE GLCA-RELATED"/>
    <property type="match status" value="1"/>
</dbReference>
<evidence type="ECO:0000313" key="9">
    <source>
        <dbReference type="EMBL" id="SPW34425.1"/>
    </source>
</evidence>
<accession>A0A6H9XVN8</accession>
<comment type="function">
    <text evidence="8">Uptake of L-lactate across the membrane. Can also transport D-lactate and glycolate.</text>
</comment>
<feature type="transmembrane region" description="Helical" evidence="8">
    <location>
        <begin position="15"/>
        <end position="35"/>
    </location>
</feature>
<dbReference type="NCBIfam" id="TIGR00795">
    <property type="entry name" value="lctP"/>
    <property type="match status" value="1"/>
</dbReference>
<dbReference type="PANTHER" id="PTHR30003">
    <property type="entry name" value="L-LACTATE PERMEASE"/>
    <property type="match status" value="1"/>
</dbReference>
<dbReference type="GO" id="GO:0015295">
    <property type="term" value="F:solute:proton symporter activity"/>
    <property type="evidence" value="ECO:0007669"/>
    <property type="project" value="TreeGrafter"/>
</dbReference>
<dbReference type="GeneID" id="84574984"/>
<feature type="transmembrane region" description="Helical" evidence="8">
    <location>
        <begin position="437"/>
        <end position="455"/>
    </location>
</feature>
<feature type="transmembrane region" description="Helical" evidence="8">
    <location>
        <begin position="225"/>
        <end position="242"/>
    </location>
</feature>
<feature type="transmembrane region" description="Helical" evidence="8">
    <location>
        <begin position="159"/>
        <end position="182"/>
    </location>
</feature>
<gene>
    <name evidence="9" type="primary">lldT</name>
    <name evidence="9" type="ORF">NCTC10254_02584</name>
</gene>
<feature type="transmembrane region" description="Helical" evidence="8">
    <location>
        <begin position="367"/>
        <end position="384"/>
    </location>
</feature>
<keyword evidence="3 8" id="KW-0813">Transport</keyword>
<dbReference type="EMBL" id="UARK01000036">
    <property type="protein sequence ID" value="SPW34425.1"/>
    <property type="molecule type" value="Genomic_DNA"/>
</dbReference>
<keyword evidence="7 8" id="KW-0472">Membrane</keyword>
<evidence type="ECO:0000256" key="3">
    <source>
        <dbReference type="ARBA" id="ARBA00022448"/>
    </source>
</evidence>
<sequence>MDTFQPVTDSVGESLGLSALVACVPLLAFFIMLIGVKARAHVSAAVALAAGILVAVLGFHMPIELSVMSAFRGGAFGLVPIVWVIVMAIWFYQITVASGRFEDLRRTFDKLGNGDVRVQTILIAFCFGGLLEALAGFGAPVAITATMILALGVKPLKAATVVLLANTAPVAFGAVATPIITAGEVGGRSAEQTANIAAIVGMQTPIIAMFIPAILLFILDGWKGVKAAWAPAFVIGISFAIAKYITANFFVYQLTDVIACIVSLGVAFAFLQRWQPKDVEEMRERMDLPPAPTSEDLPRQRVWMAMLPYAIVTVIFGVANVGAVSTALKSLTVKIPWPLLHDRLLNTAGAPNASSGTYSVAVLHNPGTLLLISGLIVALVYSKYSENGKYSLTANQAWKELTGTFYRMRWSILTIVLVLGLAYVMNDSGQTIAIGQFVASLGGLYTFLAPMLGWVGTAVTGSDTSANALFSKMQVTAAEQAGINPDLMLAANTTGGVVGKMVSPQSLAIAATAVEMEGKESDIFKAVVGWSFAFVLFVCCLVYLEATVLSFTVPIIP</sequence>
<feature type="transmembrane region" description="Helical" evidence="8">
    <location>
        <begin position="523"/>
        <end position="544"/>
    </location>
</feature>
<feature type="transmembrane region" description="Helical" evidence="8">
    <location>
        <begin position="249"/>
        <end position="271"/>
    </location>
</feature>
<evidence type="ECO:0000256" key="1">
    <source>
        <dbReference type="ARBA" id="ARBA00004651"/>
    </source>
</evidence>
<comment type="similarity">
    <text evidence="2 8">Belongs to the lactate permease family.</text>
</comment>
<keyword evidence="5 8" id="KW-0812">Transmembrane</keyword>
<dbReference type="Pfam" id="PF02652">
    <property type="entry name" value="Lactate_perm"/>
    <property type="match status" value="1"/>
</dbReference>
<proteinExistence type="inferred from homology"/>
<feature type="transmembrane region" description="Helical" evidence="8">
    <location>
        <begin position="75"/>
        <end position="99"/>
    </location>
</feature>
<reference evidence="9 10" key="1">
    <citation type="submission" date="2018-06" db="EMBL/GenBank/DDBJ databases">
        <authorList>
            <consortium name="Pathogen Informatics"/>
            <person name="Doyle S."/>
        </authorList>
    </citation>
    <scope>NUCLEOTIDE SEQUENCE [LARGE SCALE GENOMIC DNA]</scope>
    <source>
        <strain evidence="9 10">NCTC10254</strain>
    </source>
</reference>
<organism evidence="9 10">
    <name type="scientific">Corynebacterium matruchotii</name>
    <dbReference type="NCBI Taxonomy" id="43768"/>
    <lineage>
        <taxon>Bacteria</taxon>
        <taxon>Bacillati</taxon>
        <taxon>Actinomycetota</taxon>
        <taxon>Actinomycetes</taxon>
        <taxon>Mycobacteriales</taxon>
        <taxon>Corynebacteriaceae</taxon>
        <taxon>Corynebacterium</taxon>
    </lineage>
</organism>
<feature type="transmembrane region" description="Helical" evidence="8">
    <location>
        <begin position="404"/>
        <end position="425"/>
    </location>
</feature>